<evidence type="ECO:0000313" key="6">
    <source>
        <dbReference type="EMBL" id="MDR9758430.1"/>
    </source>
</evidence>
<dbReference type="Proteomes" id="UP001269402">
    <property type="component" value="Unassembled WGS sequence"/>
</dbReference>
<reference evidence="7" key="1">
    <citation type="submission" date="2023-07" db="EMBL/GenBank/DDBJ databases">
        <title>Genomic characterization of faba bean (Vicia faba) microsymbionts in Mexican soils.</title>
        <authorList>
            <person name="Rivera Orduna F.N."/>
            <person name="Guevara-Luna J."/>
            <person name="Yan J."/>
            <person name="Arroyo-Herrera I."/>
            <person name="Li Y."/>
            <person name="Vasquez-Murrieta M.S."/>
            <person name="Wang E.T."/>
        </authorList>
    </citation>
    <scope>NUCLEOTIDE SEQUENCE [LARGE SCALE GENOMIC DNA]</scope>
    <source>
        <strain evidence="7">CH6</strain>
    </source>
</reference>
<comment type="caution">
    <text evidence="6">The sequence shown here is derived from an EMBL/GenBank/DDBJ whole genome shotgun (WGS) entry which is preliminary data.</text>
</comment>
<dbReference type="EMBL" id="JAVLSH010000001">
    <property type="protein sequence ID" value="MDR9758430.1"/>
    <property type="molecule type" value="Genomic_DNA"/>
</dbReference>
<feature type="region of interest" description="Disordered" evidence="1">
    <location>
        <begin position="608"/>
        <end position="644"/>
    </location>
</feature>
<keyword evidence="2" id="KW-1133">Transmembrane helix</keyword>
<organism evidence="6 7">
    <name type="scientific">Rhizobium redzepovicii</name>
    <dbReference type="NCBI Taxonomy" id="2867518"/>
    <lineage>
        <taxon>Bacteria</taxon>
        <taxon>Pseudomonadati</taxon>
        <taxon>Pseudomonadota</taxon>
        <taxon>Alphaproteobacteria</taxon>
        <taxon>Hyphomicrobiales</taxon>
        <taxon>Rhizobiaceae</taxon>
        <taxon>Rhizobium/Agrobacterium group</taxon>
        <taxon>Rhizobium</taxon>
    </lineage>
</organism>
<dbReference type="Pfam" id="PF09972">
    <property type="entry name" value="DUF2207"/>
    <property type="match status" value="1"/>
</dbReference>
<feature type="transmembrane region" description="Helical" evidence="2">
    <location>
        <begin position="388"/>
        <end position="409"/>
    </location>
</feature>
<proteinExistence type="predicted"/>
<evidence type="ECO:0000259" key="5">
    <source>
        <dbReference type="Pfam" id="PF20990"/>
    </source>
</evidence>
<feature type="domain" description="Predicted membrane protein YciQ-like C-terminal" evidence="5">
    <location>
        <begin position="274"/>
        <end position="439"/>
    </location>
</feature>
<keyword evidence="2" id="KW-0812">Transmembrane</keyword>
<name>A0AAW8NWK4_9HYPH</name>
<keyword evidence="7" id="KW-1185">Reference proteome</keyword>
<feature type="transmembrane region" description="Helical" evidence="2">
    <location>
        <begin position="450"/>
        <end position="474"/>
    </location>
</feature>
<sequence>MGRRFFGFCFALLFMLAAPAAFAAEVIDSFASAITLEKSGAMTVAETITVNAEGNRINHGIFRDFPLYFTDAEGRRRSVDFDMVSVTRDGEDEPWHTESISGGIRIYAGSADVSVTPGRHRYVFTYKTNRQIRYFDDHAELYWNVTGNGWIFPIRSATATVQLPLGVAATDTVFFTGPQGATGKNARVDEAGAGLVFATTAPLAAGEGLTFAIRMPKGSIDPPSADMESTWWLKDNRNYFIGFGGLILVFAYYTRSWLKVGRDPARGVVVPRWDAPEGISPALVNYIDNKGFSGGGWTALASSALNLAVRGYVKLEDLKNSIVIQGTGKALGKEKFQAGETELLKAVGGAGRTLTIDKANGERVKSVGQSFRSAIEKEHRGKYYNSNLAYTAGGIALSAASLVALFVFGSLQPDTIALMLVPTAISVFVAVFFAGFMRSMHRGNSLFGKIIAIIATAVGVFVGISILAVVVLALASSLVQLHETPMLFAVGGIVLLNILYFFIMGAPTPLGARMMDGIDGLRQYLTLAERDRMNTAGAPEMSPQHFETLLPYAVALGVEKPWSRTFETWLAAASAGAAAAYAPAWYSGNFNSGSFSDRVGGFSSSMASTIASTIPSPPPSSSSSGFGGGGSSGGGGGGGGGGGW</sequence>
<feature type="compositionally biased region" description="Gly residues" evidence="1">
    <location>
        <begin position="625"/>
        <end position="644"/>
    </location>
</feature>
<dbReference type="InterPro" id="IPR048389">
    <property type="entry name" value="YciQ-like_C"/>
</dbReference>
<feature type="transmembrane region" description="Helical" evidence="2">
    <location>
        <begin position="415"/>
        <end position="438"/>
    </location>
</feature>
<feature type="domain" description="DUF2207" evidence="4">
    <location>
        <begin position="27"/>
        <end position="213"/>
    </location>
</feature>
<dbReference type="InterPro" id="IPR018702">
    <property type="entry name" value="DUF2207"/>
</dbReference>
<dbReference type="AlphaFoldDB" id="A0AAW8NWK4"/>
<feature type="domain" description="Predicted membrane protein YciQ-like C-terminal" evidence="5">
    <location>
        <begin position="454"/>
        <end position="566"/>
    </location>
</feature>
<protein>
    <submittedName>
        <fullName evidence="6">DUF2207 domain-containing protein</fullName>
    </submittedName>
</protein>
<evidence type="ECO:0000313" key="7">
    <source>
        <dbReference type="Proteomes" id="UP001269402"/>
    </source>
</evidence>
<feature type="transmembrane region" description="Helical" evidence="2">
    <location>
        <begin position="239"/>
        <end position="258"/>
    </location>
</feature>
<feature type="transmembrane region" description="Helical" evidence="2">
    <location>
        <begin position="486"/>
        <end position="506"/>
    </location>
</feature>
<dbReference type="Pfam" id="PF20990">
    <property type="entry name" value="DUF2207_C"/>
    <property type="match status" value="2"/>
</dbReference>
<evidence type="ECO:0000256" key="2">
    <source>
        <dbReference type="SAM" id="Phobius"/>
    </source>
</evidence>
<feature type="chain" id="PRO_5043981615" evidence="3">
    <location>
        <begin position="24"/>
        <end position="644"/>
    </location>
</feature>
<evidence type="ECO:0000256" key="1">
    <source>
        <dbReference type="SAM" id="MobiDB-lite"/>
    </source>
</evidence>
<gene>
    <name evidence="6" type="ORF">RJJ37_02105</name>
</gene>
<keyword evidence="2" id="KW-0472">Membrane</keyword>
<evidence type="ECO:0000259" key="4">
    <source>
        <dbReference type="Pfam" id="PF09972"/>
    </source>
</evidence>
<keyword evidence="3" id="KW-0732">Signal</keyword>
<accession>A0AAW8NWK4</accession>
<feature type="signal peptide" evidence="3">
    <location>
        <begin position="1"/>
        <end position="23"/>
    </location>
</feature>
<evidence type="ECO:0000256" key="3">
    <source>
        <dbReference type="SAM" id="SignalP"/>
    </source>
</evidence>
<dbReference type="RefSeq" id="WP_310806816.1">
    <property type="nucleotide sequence ID" value="NZ_JAVLSH010000001.1"/>
</dbReference>